<dbReference type="Gene3D" id="3.30.70.1350">
    <property type="entry name" value="Cation efflux protein, cytoplasmic domain"/>
    <property type="match status" value="1"/>
</dbReference>
<feature type="domain" description="Cation efflux protein cytoplasmic" evidence="9">
    <location>
        <begin position="208"/>
        <end position="280"/>
    </location>
</feature>
<evidence type="ECO:0000256" key="7">
    <source>
        <dbReference type="SAM" id="Phobius"/>
    </source>
</evidence>
<dbReference type="InterPro" id="IPR002524">
    <property type="entry name" value="Cation_efflux"/>
</dbReference>
<dbReference type="GO" id="GO:0016020">
    <property type="term" value="C:membrane"/>
    <property type="evidence" value="ECO:0007669"/>
    <property type="project" value="UniProtKB-SubCell"/>
</dbReference>
<dbReference type="AlphaFoldDB" id="A0A0R1S9X6"/>
<dbReference type="PATRIC" id="fig|1423815.3.peg.637"/>
<dbReference type="Pfam" id="PF01545">
    <property type="entry name" value="Cation_efflux"/>
    <property type="match status" value="1"/>
</dbReference>
<name>A0A0R1S9X6_9LACO</name>
<keyword evidence="5 7" id="KW-1133">Transmembrane helix</keyword>
<dbReference type="Gene3D" id="1.20.1510.10">
    <property type="entry name" value="Cation efflux protein transmembrane domain"/>
    <property type="match status" value="1"/>
</dbReference>
<organism evidence="10 11">
    <name type="scientific">Companilactobacillus versmoldensis DSM 14857 = KCTC 3814</name>
    <dbReference type="NCBI Taxonomy" id="1423815"/>
    <lineage>
        <taxon>Bacteria</taxon>
        <taxon>Bacillati</taxon>
        <taxon>Bacillota</taxon>
        <taxon>Bacilli</taxon>
        <taxon>Lactobacillales</taxon>
        <taxon>Lactobacillaceae</taxon>
        <taxon>Companilactobacillus</taxon>
    </lineage>
</organism>
<feature type="transmembrane region" description="Helical" evidence="7">
    <location>
        <begin position="151"/>
        <end position="172"/>
    </location>
</feature>
<dbReference type="eggNOG" id="COG0053">
    <property type="taxonomic scope" value="Bacteria"/>
</dbReference>
<evidence type="ECO:0000256" key="1">
    <source>
        <dbReference type="ARBA" id="ARBA00004141"/>
    </source>
</evidence>
<dbReference type="PANTHER" id="PTHR43840:SF50">
    <property type="entry name" value="MANGANESE EFFLUX SYSTEM PROTEIN MNES"/>
    <property type="match status" value="1"/>
</dbReference>
<keyword evidence="6 7" id="KW-0472">Membrane</keyword>
<evidence type="ECO:0000256" key="2">
    <source>
        <dbReference type="ARBA" id="ARBA00008114"/>
    </source>
</evidence>
<feature type="transmembrane region" description="Helical" evidence="7">
    <location>
        <begin position="76"/>
        <end position="99"/>
    </location>
</feature>
<sequence length="298" mass="33143">MITGIEYWLAIIGHSQALRADALNNLSGVISTGVLIIGLREATNIDDDDIIGKHLPVQGVRSQNTLQLSRFRLETIFTLLTSFIMVLISLQIIISGITGLFHLENNVTPNLLSAVGAFVATLMMLVVYFINLRFGKKLENASLLAASKDSLGDVVTSLGTMITVLVSFFLHLNWLDSTVSIAIGLFILWQGLQVFQECTLNLADYVDPQLEADMKKTVETVKHVHQVMDLSSRYSGNLLIVDIFIMVNPNASIWEIYNVNEKIENRLHQKFNTYDVTITVIPDPTELKKKQAKKGPSI</sequence>
<evidence type="ECO:0000256" key="6">
    <source>
        <dbReference type="ARBA" id="ARBA00023136"/>
    </source>
</evidence>
<dbReference type="NCBIfam" id="TIGR01297">
    <property type="entry name" value="CDF"/>
    <property type="match status" value="1"/>
</dbReference>
<feature type="domain" description="Cation efflux protein transmembrane" evidence="8">
    <location>
        <begin position="72"/>
        <end position="202"/>
    </location>
</feature>
<reference evidence="10 11" key="1">
    <citation type="journal article" date="2015" name="Genome Announc.">
        <title>Expanding the biotechnology potential of lactobacilli through comparative genomics of 213 strains and associated genera.</title>
        <authorList>
            <person name="Sun Z."/>
            <person name="Harris H.M."/>
            <person name="McCann A."/>
            <person name="Guo C."/>
            <person name="Argimon S."/>
            <person name="Zhang W."/>
            <person name="Yang X."/>
            <person name="Jeffery I.B."/>
            <person name="Cooney J.C."/>
            <person name="Kagawa T.F."/>
            <person name="Liu W."/>
            <person name="Song Y."/>
            <person name="Salvetti E."/>
            <person name="Wrobel A."/>
            <person name="Rasinkangas P."/>
            <person name="Parkhill J."/>
            <person name="Rea M.C."/>
            <person name="O'Sullivan O."/>
            <person name="Ritari J."/>
            <person name="Douillard F.P."/>
            <person name="Paul Ross R."/>
            <person name="Yang R."/>
            <person name="Briner A.E."/>
            <person name="Felis G.E."/>
            <person name="de Vos W.M."/>
            <person name="Barrangou R."/>
            <person name="Klaenhammer T.R."/>
            <person name="Caufield P.W."/>
            <person name="Cui Y."/>
            <person name="Zhang H."/>
            <person name="O'Toole P.W."/>
        </authorList>
    </citation>
    <scope>NUCLEOTIDE SEQUENCE [LARGE SCALE GENOMIC DNA]</scope>
    <source>
        <strain evidence="10 11">DSM 14857</strain>
    </source>
</reference>
<keyword evidence="4 7" id="KW-0812">Transmembrane</keyword>
<comment type="caution">
    <text evidence="10">The sequence shown here is derived from an EMBL/GenBank/DDBJ whole genome shotgun (WGS) entry which is preliminary data.</text>
</comment>
<evidence type="ECO:0000313" key="11">
    <source>
        <dbReference type="Proteomes" id="UP000051647"/>
    </source>
</evidence>
<dbReference type="SUPFAM" id="SSF161111">
    <property type="entry name" value="Cation efflux protein transmembrane domain-like"/>
    <property type="match status" value="1"/>
</dbReference>
<dbReference type="InterPro" id="IPR027469">
    <property type="entry name" value="Cation_efflux_TMD_sf"/>
</dbReference>
<evidence type="ECO:0000313" key="10">
    <source>
        <dbReference type="EMBL" id="KRL66358.1"/>
    </source>
</evidence>
<evidence type="ECO:0000259" key="9">
    <source>
        <dbReference type="Pfam" id="PF16916"/>
    </source>
</evidence>
<comment type="subcellular location">
    <subcellularLocation>
        <location evidence="1">Membrane</location>
        <topology evidence="1">Multi-pass membrane protein</topology>
    </subcellularLocation>
</comment>
<dbReference type="InterPro" id="IPR050291">
    <property type="entry name" value="CDF_Transporter"/>
</dbReference>
<comment type="similarity">
    <text evidence="2">Belongs to the cation diffusion facilitator (CDF) transporter (TC 2.A.4) family.</text>
</comment>
<feature type="transmembrane region" description="Helical" evidence="7">
    <location>
        <begin position="111"/>
        <end position="130"/>
    </location>
</feature>
<protein>
    <submittedName>
        <fullName evidence="10">Cobalt-zinc-cadmium resistance protein</fullName>
    </submittedName>
</protein>
<dbReference type="InterPro" id="IPR058533">
    <property type="entry name" value="Cation_efflux_TM"/>
</dbReference>
<dbReference type="PANTHER" id="PTHR43840">
    <property type="entry name" value="MITOCHONDRIAL METAL TRANSPORTER 1-RELATED"/>
    <property type="match status" value="1"/>
</dbReference>
<gene>
    <name evidence="10" type="ORF">FC27_GL000629</name>
</gene>
<dbReference type="SUPFAM" id="SSF160240">
    <property type="entry name" value="Cation efflux protein cytoplasmic domain-like"/>
    <property type="match status" value="1"/>
</dbReference>
<proteinExistence type="inferred from homology"/>
<keyword evidence="11" id="KW-1185">Reference proteome</keyword>
<evidence type="ECO:0000256" key="4">
    <source>
        <dbReference type="ARBA" id="ARBA00022692"/>
    </source>
</evidence>
<accession>A0A0R1S9X6</accession>
<dbReference type="STRING" id="1423815.FC27_GL000629"/>
<dbReference type="InterPro" id="IPR027470">
    <property type="entry name" value="Cation_efflux_CTD"/>
</dbReference>
<dbReference type="EMBL" id="AZFA01000015">
    <property type="protein sequence ID" value="KRL66358.1"/>
    <property type="molecule type" value="Genomic_DNA"/>
</dbReference>
<dbReference type="InterPro" id="IPR036837">
    <property type="entry name" value="Cation_efflux_CTD_sf"/>
</dbReference>
<dbReference type="GO" id="GO:0008324">
    <property type="term" value="F:monoatomic cation transmembrane transporter activity"/>
    <property type="evidence" value="ECO:0007669"/>
    <property type="project" value="InterPro"/>
</dbReference>
<dbReference type="Proteomes" id="UP000051647">
    <property type="component" value="Unassembled WGS sequence"/>
</dbReference>
<evidence type="ECO:0000259" key="8">
    <source>
        <dbReference type="Pfam" id="PF01545"/>
    </source>
</evidence>
<dbReference type="Pfam" id="PF16916">
    <property type="entry name" value="ZT_dimer"/>
    <property type="match status" value="1"/>
</dbReference>
<evidence type="ECO:0000256" key="5">
    <source>
        <dbReference type="ARBA" id="ARBA00022989"/>
    </source>
</evidence>
<keyword evidence="3" id="KW-0813">Transport</keyword>
<evidence type="ECO:0000256" key="3">
    <source>
        <dbReference type="ARBA" id="ARBA00022448"/>
    </source>
</evidence>